<proteinExistence type="predicted"/>
<sequence>MASSSVTENWVMMNGDINSSEGSEVSEINSNAFLMSLLEETQGEDYDNERLSSLIQSLEAEIEPKRMNGGDTSMEPMMGPNICQSCDAGLVEGHDCWAADLINWNIDVEMDSPSTSSSDHDDEVSFWYPLGDQMDDMTEFGGIRNYSGVYFDHGTIHLWQEPCDAAMYS</sequence>
<dbReference type="PANTHER" id="PTHR37611">
    <property type="entry name" value="VIRUS-SPECIFIC-SIGNALING-PATHWAY REGULATED PROTEIN-RELATED"/>
    <property type="match status" value="1"/>
</dbReference>
<keyword evidence="2" id="KW-1185">Reference proteome</keyword>
<dbReference type="PANTHER" id="PTHR37611:SF4">
    <property type="entry name" value="OS06G0538400 PROTEIN"/>
    <property type="match status" value="1"/>
</dbReference>
<evidence type="ECO:0000313" key="1">
    <source>
        <dbReference type="EMBL" id="CAK7351699.1"/>
    </source>
</evidence>
<accession>A0AAV1SJL0</accession>
<comment type="caution">
    <text evidence="1">The sequence shown here is derived from an EMBL/GenBank/DDBJ whole genome shotgun (WGS) entry which is preliminary data.</text>
</comment>
<gene>
    <name evidence="1" type="ORF">DCAF_LOCUS23953</name>
</gene>
<dbReference type="AlphaFoldDB" id="A0AAV1SJL0"/>
<evidence type="ECO:0000313" key="2">
    <source>
        <dbReference type="Proteomes" id="UP001314170"/>
    </source>
</evidence>
<dbReference type="EMBL" id="CAWUPB010001189">
    <property type="protein sequence ID" value="CAK7351699.1"/>
    <property type="molecule type" value="Genomic_DNA"/>
</dbReference>
<name>A0AAV1SJL0_9ROSI</name>
<reference evidence="1 2" key="1">
    <citation type="submission" date="2024-01" db="EMBL/GenBank/DDBJ databases">
        <authorList>
            <person name="Waweru B."/>
        </authorList>
    </citation>
    <scope>NUCLEOTIDE SEQUENCE [LARGE SCALE GENOMIC DNA]</scope>
</reference>
<protein>
    <submittedName>
        <fullName evidence="1">Uncharacterized protein</fullName>
    </submittedName>
</protein>
<organism evidence="1 2">
    <name type="scientific">Dovyalis caffra</name>
    <dbReference type="NCBI Taxonomy" id="77055"/>
    <lineage>
        <taxon>Eukaryota</taxon>
        <taxon>Viridiplantae</taxon>
        <taxon>Streptophyta</taxon>
        <taxon>Embryophyta</taxon>
        <taxon>Tracheophyta</taxon>
        <taxon>Spermatophyta</taxon>
        <taxon>Magnoliopsida</taxon>
        <taxon>eudicotyledons</taxon>
        <taxon>Gunneridae</taxon>
        <taxon>Pentapetalae</taxon>
        <taxon>rosids</taxon>
        <taxon>fabids</taxon>
        <taxon>Malpighiales</taxon>
        <taxon>Salicaceae</taxon>
        <taxon>Flacourtieae</taxon>
        <taxon>Dovyalis</taxon>
    </lineage>
</organism>
<dbReference type="Proteomes" id="UP001314170">
    <property type="component" value="Unassembled WGS sequence"/>
</dbReference>